<dbReference type="EMBL" id="JBHULN010000008">
    <property type="protein sequence ID" value="MFD2571814.1"/>
    <property type="molecule type" value="Genomic_DNA"/>
</dbReference>
<protein>
    <submittedName>
        <fullName evidence="1">Uncharacterized protein</fullName>
    </submittedName>
</protein>
<reference evidence="2" key="1">
    <citation type="journal article" date="2019" name="Int. J. Syst. Evol. Microbiol.">
        <title>The Global Catalogue of Microorganisms (GCM) 10K type strain sequencing project: providing services to taxonomists for standard genome sequencing and annotation.</title>
        <authorList>
            <consortium name="The Broad Institute Genomics Platform"/>
            <consortium name="The Broad Institute Genome Sequencing Center for Infectious Disease"/>
            <person name="Wu L."/>
            <person name="Ma J."/>
        </authorList>
    </citation>
    <scope>NUCLEOTIDE SEQUENCE [LARGE SCALE GENOMIC DNA]</scope>
    <source>
        <strain evidence="2">KCTC 42805</strain>
    </source>
</reference>
<dbReference type="RefSeq" id="WP_381523679.1">
    <property type="nucleotide sequence ID" value="NZ_JBHULN010000008.1"/>
</dbReference>
<accession>A0ABW5M654</accession>
<sequence length="88" mass="9924">MTRLQNYKLNIGEPYVLGDSPLVLLTALQSSFEPDPSSSSYTIKLAPTISQQGTYEFNDKGRPVRVYTQLDIHLMLNDFFAKLALMNP</sequence>
<proteinExistence type="predicted"/>
<evidence type="ECO:0000313" key="2">
    <source>
        <dbReference type="Proteomes" id="UP001597469"/>
    </source>
</evidence>
<comment type="caution">
    <text evidence="1">The sequence shown here is derived from an EMBL/GenBank/DDBJ whole genome shotgun (WGS) entry which is preliminary data.</text>
</comment>
<evidence type="ECO:0000313" key="1">
    <source>
        <dbReference type="EMBL" id="MFD2571814.1"/>
    </source>
</evidence>
<name>A0ABW5M654_9BACT</name>
<keyword evidence="2" id="KW-1185">Reference proteome</keyword>
<gene>
    <name evidence="1" type="ORF">ACFSUS_14310</name>
</gene>
<organism evidence="1 2">
    <name type="scientific">Spirosoma soli</name>
    <dbReference type="NCBI Taxonomy" id="1770529"/>
    <lineage>
        <taxon>Bacteria</taxon>
        <taxon>Pseudomonadati</taxon>
        <taxon>Bacteroidota</taxon>
        <taxon>Cytophagia</taxon>
        <taxon>Cytophagales</taxon>
        <taxon>Cytophagaceae</taxon>
        <taxon>Spirosoma</taxon>
    </lineage>
</organism>
<dbReference type="Proteomes" id="UP001597469">
    <property type="component" value="Unassembled WGS sequence"/>
</dbReference>